<dbReference type="InterPro" id="IPR018274">
    <property type="entry name" value="PEP_util_AS"/>
</dbReference>
<feature type="compositionally biased region" description="Basic and acidic residues" evidence="13">
    <location>
        <begin position="444"/>
        <end position="454"/>
    </location>
</feature>
<evidence type="ECO:0000259" key="14">
    <source>
        <dbReference type="Pfam" id="PF00391"/>
    </source>
</evidence>
<dbReference type="InterPro" id="IPR000121">
    <property type="entry name" value="PEP_util_C"/>
</dbReference>
<evidence type="ECO:0000256" key="1">
    <source>
        <dbReference type="ARBA" id="ARBA00001946"/>
    </source>
</evidence>
<dbReference type="InterPro" id="IPR013815">
    <property type="entry name" value="ATP_grasp_subdomain_1"/>
</dbReference>
<feature type="domain" description="Pyruvate phosphate dikinase AMP/ATP-binding" evidence="15">
    <location>
        <begin position="15"/>
        <end position="323"/>
    </location>
</feature>
<dbReference type="Proteomes" id="UP000199370">
    <property type="component" value="Unassembled WGS sequence"/>
</dbReference>
<dbReference type="InterPro" id="IPR015813">
    <property type="entry name" value="Pyrv/PenolPyrv_kinase-like_dom"/>
</dbReference>
<dbReference type="Pfam" id="PF02896">
    <property type="entry name" value="PEP-utilizers_C"/>
    <property type="match status" value="1"/>
</dbReference>
<dbReference type="PRINTS" id="PR01736">
    <property type="entry name" value="PHPHTRNFRASE"/>
</dbReference>
<evidence type="ECO:0000256" key="12">
    <source>
        <dbReference type="PIRNR" id="PIRNR000854"/>
    </source>
</evidence>
<keyword evidence="17" id="KW-0670">Pyruvate</keyword>
<evidence type="ECO:0000256" key="2">
    <source>
        <dbReference type="ARBA" id="ARBA00002988"/>
    </source>
</evidence>
<evidence type="ECO:0000256" key="5">
    <source>
        <dbReference type="ARBA" id="ARBA00022679"/>
    </source>
</evidence>
<evidence type="ECO:0000256" key="9">
    <source>
        <dbReference type="ARBA" id="ARBA00022840"/>
    </source>
</evidence>
<keyword evidence="8 12" id="KW-0418">Kinase</keyword>
<dbReference type="Gene3D" id="3.20.20.60">
    <property type="entry name" value="Phosphoenolpyruvate-binding domains"/>
    <property type="match status" value="1"/>
</dbReference>
<comment type="pathway">
    <text evidence="3 12">Carbohydrate biosynthesis; gluconeogenesis.</text>
</comment>
<dbReference type="STRING" id="996166.SAMN05192554_102183"/>
<keyword evidence="7 12" id="KW-0547">Nucleotide-binding</keyword>
<dbReference type="GO" id="GO:0046872">
    <property type="term" value="F:metal ion binding"/>
    <property type="evidence" value="ECO:0007669"/>
    <property type="project" value="UniProtKB-KW"/>
</dbReference>
<dbReference type="SUPFAM" id="SSF52009">
    <property type="entry name" value="Phosphohistidine domain"/>
    <property type="match status" value="1"/>
</dbReference>
<comment type="catalytic activity">
    <reaction evidence="11 12">
        <text>pyruvate + ATP + H2O = phosphoenolpyruvate + AMP + phosphate + 2 H(+)</text>
        <dbReference type="Rhea" id="RHEA:11364"/>
        <dbReference type="ChEBI" id="CHEBI:15361"/>
        <dbReference type="ChEBI" id="CHEBI:15377"/>
        <dbReference type="ChEBI" id="CHEBI:15378"/>
        <dbReference type="ChEBI" id="CHEBI:30616"/>
        <dbReference type="ChEBI" id="CHEBI:43474"/>
        <dbReference type="ChEBI" id="CHEBI:58702"/>
        <dbReference type="ChEBI" id="CHEBI:456215"/>
        <dbReference type="EC" id="2.7.9.2"/>
    </reaction>
</comment>
<dbReference type="AlphaFoldDB" id="A0A1G9T7P5"/>
<dbReference type="RefSeq" id="WP_089731415.1">
    <property type="nucleotide sequence ID" value="NZ_FNIA01000002.1"/>
</dbReference>
<keyword evidence="18" id="KW-1185">Reference proteome</keyword>
<accession>A0A1G9T7P5</accession>
<name>A0A1G9T7P5_9EURY</name>
<dbReference type="UniPathway" id="UPA00138"/>
<evidence type="ECO:0000256" key="6">
    <source>
        <dbReference type="ARBA" id="ARBA00022723"/>
    </source>
</evidence>
<keyword evidence="10 12" id="KW-0460">Magnesium</keyword>
<keyword evidence="6 12" id="KW-0479">Metal-binding</keyword>
<evidence type="ECO:0000313" key="18">
    <source>
        <dbReference type="Proteomes" id="UP000199370"/>
    </source>
</evidence>
<evidence type="ECO:0000256" key="13">
    <source>
        <dbReference type="SAM" id="MobiDB-lite"/>
    </source>
</evidence>
<dbReference type="Gene3D" id="3.30.1490.20">
    <property type="entry name" value="ATP-grasp fold, A domain"/>
    <property type="match status" value="1"/>
</dbReference>
<organism evidence="17 18">
    <name type="scientific">Haloarchaeobius iranensis</name>
    <dbReference type="NCBI Taxonomy" id="996166"/>
    <lineage>
        <taxon>Archaea</taxon>
        <taxon>Methanobacteriati</taxon>
        <taxon>Methanobacteriota</taxon>
        <taxon>Stenosarchaea group</taxon>
        <taxon>Halobacteria</taxon>
        <taxon>Halobacteriales</taxon>
        <taxon>Halorubellaceae</taxon>
        <taxon>Haloarchaeobius</taxon>
    </lineage>
</organism>
<dbReference type="InterPro" id="IPR006319">
    <property type="entry name" value="PEP_synth"/>
</dbReference>
<dbReference type="Pfam" id="PF00391">
    <property type="entry name" value="PEP-utilizers"/>
    <property type="match status" value="1"/>
</dbReference>
<dbReference type="Pfam" id="PF01326">
    <property type="entry name" value="PPDK_N"/>
    <property type="match status" value="1"/>
</dbReference>
<dbReference type="EMBL" id="FNIA01000002">
    <property type="protein sequence ID" value="SDM43676.1"/>
    <property type="molecule type" value="Genomic_DNA"/>
</dbReference>
<evidence type="ECO:0000256" key="8">
    <source>
        <dbReference type="ARBA" id="ARBA00022777"/>
    </source>
</evidence>
<evidence type="ECO:0000313" key="17">
    <source>
        <dbReference type="EMBL" id="SDM43676.1"/>
    </source>
</evidence>
<evidence type="ECO:0000256" key="7">
    <source>
        <dbReference type="ARBA" id="ARBA00022741"/>
    </source>
</evidence>
<reference evidence="17 18" key="1">
    <citation type="submission" date="2016-10" db="EMBL/GenBank/DDBJ databases">
        <authorList>
            <person name="de Groot N.N."/>
        </authorList>
    </citation>
    <scope>NUCLEOTIDE SEQUENCE [LARGE SCALE GENOMIC DNA]</scope>
    <source>
        <strain evidence="18">EB21,IBRC-M 10013,KCTC 4048</strain>
    </source>
</reference>
<keyword evidence="5 12" id="KW-0808">Transferase</keyword>
<feature type="region of interest" description="Disordered" evidence="13">
    <location>
        <begin position="315"/>
        <end position="348"/>
    </location>
</feature>
<dbReference type="FunFam" id="3.30.1490.20:FF:000010">
    <property type="entry name" value="Phosphoenolpyruvate synthase"/>
    <property type="match status" value="1"/>
</dbReference>
<feature type="domain" description="PEP-utilising enzyme mobile" evidence="14">
    <location>
        <begin position="378"/>
        <end position="448"/>
    </location>
</feature>
<evidence type="ECO:0000256" key="4">
    <source>
        <dbReference type="ARBA" id="ARBA00007837"/>
    </source>
</evidence>
<sequence>MAVLWLDDIRADDLESVGGKGASLGELTGAGLPVPPGFVVTAETYREFIEAAGIDEELFEAVDVDVDDSEALAEAEARASELILGSEFPDELREEILEAYSEVGDGDAFVAVRSSATAEDLPDASFAGQQETFLNITEEDLLERVRECWASLFTQRAIYYRTQQGFAHDDVNIAVVVQQMVDAEKSGVMFTSHPSTGAATMIIEAAWGLGEAVVSGSVSPDNYHLDRESGEVEEVTVADKKVKMIKDPETGKTTEVDVQDDQREARVLSDDELAALRELGTTVEDHYETPQDVEWAIVDGDVYMLQSRPITTIAEGDVGEADETRVDPDIGSDTPGEASATDGGGSDDVLVRGLGSSPGIASGRARIVKKLDQLDKVEEGDIIVTEMTTPDMVPAMRRAAAIVTDEGGMTSHAAIVSRELGVPAVVGAGDATTTLEDGQTITLDGDKGTIREGETQTDEEREPVEEVRPQAPVKPMTATEVKVNVSIPEAAERAAATGADGVGLLRMEHMILSTNKTPERYIEDHGEEAYIDEIIDGVQRVAEEFYPRPVRVRTLDAPTDEFRQLDGGEDEPEEHNPMLGYRGVRRSLDRPELFKHELEAFRRLFSMGYDNVEIMIPLVNDAEDVLQVRSLMEEAGVDPTKRRWGVMVETPAAALSVGEMAEAGIDFASFGTNDLTQYTLAVDRNNENVADRFDELHPAILELISQTIETCREHDVATSICGQAGSKPQMVQHLVNTGISSISANIDAVRDVQHEVKRTEQKLILDSVR</sequence>
<dbReference type="Gene3D" id="3.30.470.20">
    <property type="entry name" value="ATP-grasp fold, B domain"/>
    <property type="match status" value="1"/>
</dbReference>
<feature type="region of interest" description="Disordered" evidence="13">
    <location>
        <begin position="443"/>
        <end position="463"/>
    </location>
</feature>
<dbReference type="SUPFAM" id="SSF51621">
    <property type="entry name" value="Phosphoenolpyruvate/pyruvate domain"/>
    <property type="match status" value="1"/>
</dbReference>
<dbReference type="OrthoDB" id="23397at2157"/>
<dbReference type="InterPro" id="IPR036637">
    <property type="entry name" value="Phosphohistidine_dom_sf"/>
</dbReference>
<dbReference type="PANTHER" id="PTHR43030:SF1">
    <property type="entry name" value="PHOSPHOENOLPYRUVATE SYNTHASE"/>
    <property type="match status" value="1"/>
</dbReference>
<dbReference type="InterPro" id="IPR002192">
    <property type="entry name" value="PPDK_AMP/ATP-bd"/>
</dbReference>
<evidence type="ECO:0000256" key="11">
    <source>
        <dbReference type="ARBA" id="ARBA00047700"/>
    </source>
</evidence>
<dbReference type="InterPro" id="IPR040442">
    <property type="entry name" value="Pyrv_kinase-like_dom_sf"/>
</dbReference>
<dbReference type="GO" id="GO:0005524">
    <property type="term" value="F:ATP binding"/>
    <property type="evidence" value="ECO:0007669"/>
    <property type="project" value="UniProtKB-KW"/>
</dbReference>
<dbReference type="NCBIfam" id="NF005057">
    <property type="entry name" value="PRK06464.1"/>
    <property type="match status" value="1"/>
</dbReference>
<dbReference type="EC" id="2.7.9.2" evidence="12"/>
<dbReference type="InterPro" id="IPR008279">
    <property type="entry name" value="PEP-util_enz_mobile_dom"/>
</dbReference>
<dbReference type="GO" id="GO:0008986">
    <property type="term" value="F:pyruvate, water dikinase activity"/>
    <property type="evidence" value="ECO:0007669"/>
    <property type="project" value="UniProtKB-EC"/>
</dbReference>
<dbReference type="NCBIfam" id="TIGR01418">
    <property type="entry name" value="PEP_synth"/>
    <property type="match status" value="1"/>
</dbReference>
<proteinExistence type="inferred from homology"/>
<dbReference type="PANTHER" id="PTHR43030">
    <property type="entry name" value="PHOSPHOENOLPYRUVATE SYNTHASE"/>
    <property type="match status" value="1"/>
</dbReference>
<dbReference type="GO" id="GO:0006094">
    <property type="term" value="P:gluconeogenesis"/>
    <property type="evidence" value="ECO:0007669"/>
    <property type="project" value="UniProtKB-UniPathway"/>
</dbReference>
<evidence type="ECO:0000259" key="15">
    <source>
        <dbReference type="Pfam" id="PF01326"/>
    </source>
</evidence>
<gene>
    <name evidence="17" type="ORF">SAMN05192554_102183</name>
</gene>
<comment type="function">
    <text evidence="2 12">Catalyzes the phosphorylation of pyruvate to phosphoenolpyruvate.</text>
</comment>
<evidence type="ECO:0000256" key="3">
    <source>
        <dbReference type="ARBA" id="ARBA00004742"/>
    </source>
</evidence>
<feature type="domain" description="PEP-utilising enzyme C-terminal" evidence="16">
    <location>
        <begin position="468"/>
        <end position="759"/>
    </location>
</feature>
<dbReference type="SUPFAM" id="SSF56059">
    <property type="entry name" value="Glutathione synthetase ATP-binding domain-like"/>
    <property type="match status" value="1"/>
</dbReference>
<comment type="cofactor">
    <cofactor evidence="1 12">
        <name>Mg(2+)</name>
        <dbReference type="ChEBI" id="CHEBI:18420"/>
    </cofactor>
</comment>
<dbReference type="Gene3D" id="3.50.30.10">
    <property type="entry name" value="Phosphohistidine domain"/>
    <property type="match status" value="1"/>
</dbReference>
<evidence type="ECO:0000256" key="10">
    <source>
        <dbReference type="ARBA" id="ARBA00022842"/>
    </source>
</evidence>
<protein>
    <recommendedName>
        <fullName evidence="12">Phosphoenolpyruvate synthase</fullName>
        <shortName evidence="12">PEP synthase</shortName>
        <ecNumber evidence="12">2.7.9.2</ecNumber>
    </recommendedName>
    <alternativeName>
        <fullName evidence="12">Pyruvate, water dikinase</fullName>
    </alternativeName>
</protein>
<keyword evidence="9 12" id="KW-0067">ATP-binding</keyword>
<dbReference type="PIRSF" id="PIRSF000854">
    <property type="entry name" value="PEP_synthase"/>
    <property type="match status" value="1"/>
</dbReference>
<dbReference type="PROSITE" id="PS00370">
    <property type="entry name" value="PEP_ENZYMES_PHOS_SITE"/>
    <property type="match status" value="1"/>
</dbReference>
<comment type="similarity">
    <text evidence="4 12">Belongs to the PEP-utilizing enzyme family.</text>
</comment>
<evidence type="ECO:0000259" key="16">
    <source>
        <dbReference type="Pfam" id="PF02896"/>
    </source>
</evidence>